<dbReference type="Proteomes" id="UP001523262">
    <property type="component" value="Unassembled WGS sequence"/>
</dbReference>
<evidence type="ECO:0000259" key="10">
    <source>
        <dbReference type="PROSITE" id="PS50110"/>
    </source>
</evidence>
<dbReference type="PANTHER" id="PTHR42713:SF3">
    <property type="entry name" value="TRANSCRIPTIONAL REGULATORY PROTEIN HPTR"/>
    <property type="match status" value="1"/>
</dbReference>
<dbReference type="InterPro" id="IPR018060">
    <property type="entry name" value="HTH_AraC"/>
</dbReference>
<keyword evidence="7" id="KW-0804">Transcription</keyword>
<evidence type="ECO:0000259" key="9">
    <source>
        <dbReference type="PROSITE" id="PS01124"/>
    </source>
</evidence>
<dbReference type="InterPro" id="IPR018062">
    <property type="entry name" value="HTH_AraC-typ_CS"/>
</dbReference>
<comment type="caution">
    <text evidence="11">The sequence shown here is derived from an EMBL/GenBank/DDBJ whole genome shotgun (WGS) entry which is preliminary data.</text>
</comment>
<dbReference type="SUPFAM" id="SSF52172">
    <property type="entry name" value="CheY-like"/>
    <property type="match status" value="1"/>
</dbReference>
<dbReference type="InterPro" id="IPR051552">
    <property type="entry name" value="HptR"/>
</dbReference>
<dbReference type="PANTHER" id="PTHR42713">
    <property type="entry name" value="HISTIDINE KINASE-RELATED"/>
    <property type="match status" value="1"/>
</dbReference>
<evidence type="ECO:0000256" key="4">
    <source>
        <dbReference type="ARBA" id="ARBA00023012"/>
    </source>
</evidence>
<keyword evidence="3 8" id="KW-0597">Phosphoprotein</keyword>
<dbReference type="CDD" id="cd17536">
    <property type="entry name" value="REC_YesN-like"/>
    <property type="match status" value="1"/>
</dbReference>
<dbReference type="PROSITE" id="PS01124">
    <property type="entry name" value="HTH_ARAC_FAMILY_2"/>
    <property type="match status" value="1"/>
</dbReference>
<protein>
    <submittedName>
        <fullName evidence="11">Response regulator</fullName>
    </submittedName>
</protein>
<keyword evidence="2" id="KW-0963">Cytoplasm</keyword>
<dbReference type="SUPFAM" id="SSF46689">
    <property type="entry name" value="Homeodomain-like"/>
    <property type="match status" value="1"/>
</dbReference>
<reference evidence="11 12" key="1">
    <citation type="submission" date="2022-06" db="EMBL/GenBank/DDBJ databases">
        <authorList>
            <person name="Jeon C.O."/>
        </authorList>
    </citation>
    <scope>NUCLEOTIDE SEQUENCE [LARGE SCALE GENOMIC DNA]</scope>
    <source>
        <strain evidence="11 12">KCTC 13943</strain>
    </source>
</reference>
<dbReference type="SMART" id="SM00448">
    <property type="entry name" value="REC"/>
    <property type="match status" value="1"/>
</dbReference>
<dbReference type="InterPro" id="IPR009057">
    <property type="entry name" value="Homeodomain-like_sf"/>
</dbReference>
<keyword evidence="12" id="KW-1185">Reference proteome</keyword>
<name>A0ABT0W6X0_9BACI</name>
<feature type="modified residue" description="4-aspartylphosphate" evidence="8">
    <location>
        <position position="58"/>
    </location>
</feature>
<dbReference type="InterPro" id="IPR020449">
    <property type="entry name" value="Tscrpt_reg_AraC-type_HTH"/>
</dbReference>
<dbReference type="SMART" id="SM00342">
    <property type="entry name" value="HTH_ARAC"/>
    <property type="match status" value="1"/>
</dbReference>
<dbReference type="PRINTS" id="PR00032">
    <property type="entry name" value="HTHARAC"/>
</dbReference>
<evidence type="ECO:0000256" key="2">
    <source>
        <dbReference type="ARBA" id="ARBA00022490"/>
    </source>
</evidence>
<dbReference type="InterPro" id="IPR011006">
    <property type="entry name" value="CheY-like_superfamily"/>
</dbReference>
<evidence type="ECO:0000313" key="11">
    <source>
        <dbReference type="EMBL" id="MCM2531279.1"/>
    </source>
</evidence>
<evidence type="ECO:0000256" key="3">
    <source>
        <dbReference type="ARBA" id="ARBA00022553"/>
    </source>
</evidence>
<sequence>MQKNWKVLIADDEPVIREGIREAVDWQKLQMEVVDEAEDGEEALELALEHMIDILLVDLNMPIMNGITLIKHIREHLPQCKIIIISGHDEFTYAQEAIRLNVHDYILKPVNPQQLINVLESVCKELETTLQQNEYFKMASTQITKNFEMLREKFCLEWINYSLEEKEIMEQLQFLNLPIECPKRLGLLQYPEFYSNKPLMSEKDKDLFTFSTKNIVFEILQPFQTVFFSDNDGFMVILLWDDVSEDILFQLKHALKAYLKITVNLHFQYLEGKISELADYYKGCKEMMEKTLDISPIVRRAREYIQNHFSNQELTLDSIAEYLQVSPVYLSRIIKQDLGTSFVSILTEMRIKKAIRLLNSTDLSIYEIAELVGYDSQHYFSTAFKKVMGVSPNKYRKGVFS</sequence>
<keyword evidence="4" id="KW-0902">Two-component regulatory system</keyword>
<keyword evidence="6" id="KW-0238">DNA-binding</keyword>
<evidence type="ECO:0000256" key="5">
    <source>
        <dbReference type="ARBA" id="ARBA00023015"/>
    </source>
</evidence>
<accession>A0ABT0W6X0</accession>
<evidence type="ECO:0000256" key="6">
    <source>
        <dbReference type="ARBA" id="ARBA00023125"/>
    </source>
</evidence>
<evidence type="ECO:0000313" key="12">
    <source>
        <dbReference type="Proteomes" id="UP001523262"/>
    </source>
</evidence>
<comment type="subcellular location">
    <subcellularLocation>
        <location evidence="1">Cytoplasm</location>
    </subcellularLocation>
</comment>
<evidence type="ECO:0000256" key="1">
    <source>
        <dbReference type="ARBA" id="ARBA00004496"/>
    </source>
</evidence>
<keyword evidence="5" id="KW-0805">Transcription regulation</keyword>
<evidence type="ECO:0000256" key="7">
    <source>
        <dbReference type="ARBA" id="ARBA00023163"/>
    </source>
</evidence>
<dbReference type="Gene3D" id="3.40.50.2300">
    <property type="match status" value="1"/>
</dbReference>
<dbReference type="EMBL" id="JAMQCR010000001">
    <property type="protein sequence ID" value="MCM2531279.1"/>
    <property type="molecule type" value="Genomic_DNA"/>
</dbReference>
<feature type="domain" description="Response regulatory" evidence="10">
    <location>
        <begin position="6"/>
        <end position="123"/>
    </location>
</feature>
<evidence type="ECO:0000256" key="8">
    <source>
        <dbReference type="PROSITE-ProRule" id="PRU00169"/>
    </source>
</evidence>
<proteinExistence type="predicted"/>
<dbReference type="Pfam" id="PF12833">
    <property type="entry name" value="HTH_18"/>
    <property type="match status" value="1"/>
</dbReference>
<dbReference type="Gene3D" id="1.10.10.60">
    <property type="entry name" value="Homeodomain-like"/>
    <property type="match status" value="2"/>
</dbReference>
<dbReference type="Pfam" id="PF00072">
    <property type="entry name" value="Response_reg"/>
    <property type="match status" value="1"/>
</dbReference>
<feature type="domain" description="HTH araC/xylS-type" evidence="9">
    <location>
        <begin position="299"/>
        <end position="398"/>
    </location>
</feature>
<dbReference type="InterPro" id="IPR001789">
    <property type="entry name" value="Sig_transdc_resp-reg_receiver"/>
</dbReference>
<dbReference type="PROSITE" id="PS50110">
    <property type="entry name" value="RESPONSE_REGULATORY"/>
    <property type="match status" value="1"/>
</dbReference>
<gene>
    <name evidence="11" type="ORF">NDK43_01080</name>
</gene>
<organism evidence="11 12">
    <name type="scientific">Neobacillus pocheonensis</name>
    <dbReference type="NCBI Taxonomy" id="363869"/>
    <lineage>
        <taxon>Bacteria</taxon>
        <taxon>Bacillati</taxon>
        <taxon>Bacillota</taxon>
        <taxon>Bacilli</taxon>
        <taxon>Bacillales</taxon>
        <taxon>Bacillaceae</taxon>
        <taxon>Neobacillus</taxon>
    </lineage>
</organism>
<dbReference type="PROSITE" id="PS00041">
    <property type="entry name" value="HTH_ARAC_FAMILY_1"/>
    <property type="match status" value="1"/>
</dbReference>